<sequence length="638" mass="73127">MTITYTLEVSRARFWGFVKLLGRWKGSVYRLIYREMCAFLVAYYIIAFTYRYSMSPAWQTWFESFAIYCRELLSVVPITFILGFYLSFVVGRWWQQYMAIPWPDRLAIQISAFVQGNDERGRIIRRSLVRYLNLISVLTFQQTSTIIKCRFPTLDHMVEAGIMTSEEKTELENTPTPHGIWWVPAQWFGQLAMKARKEGRIHDDLHLKSLIDEMIEFRGMCGTIWSYDWISVPLSYTQVVAIAVYSFFVSCLFGRQYLFQNPQHFDTVPGFDVDFYFPVFTIFQFVFYVGWLKVAEGMICPFGEDDDDFELNWIIDRNIQVSYLIVDQMYMNGPKVGKDALWGEVETDIPYTQAAANYRQAPYFGSTQAMNITDRQAEWNVPEQMPIIDEEAGATMRGSKDGILGLSREALKFARRRKKKIPKDEKSIDNIDEIDNRSDSVGTSDMHSDHSSDEEDRHSTGSTQVDERNKRRRLGDLLPGYSRTNLASRLGSKLSLNSLYSNRKRTSYKAKTSPSIGRNKSASRGRLIRHLSRASSPGHLENNPEVTFSDIGPLMHSSQQIDETTNTDTNPQLSHLSSFAPIQIDVPPPLAEEPEQYYNNSGSGSDTTSQQQQNSHSSGDPSISTSRTLLIPNNTKES</sequence>
<dbReference type="Pfam" id="PF01062">
    <property type="entry name" value="Bestrophin"/>
    <property type="match status" value="1"/>
</dbReference>
<feature type="transmembrane region" description="Helical" evidence="6">
    <location>
        <begin position="31"/>
        <end position="52"/>
    </location>
</feature>
<feature type="transmembrane region" description="Helical" evidence="6">
    <location>
        <begin position="275"/>
        <end position="292"/>
    </location>
</feature>
<dbReference type="Proteomes" id="UP000614601">
    <property type="component" value="Unassembled WGS sequence"/>
</dbReference>
<feature type="region of interest" description="Disordered" evidence="7">
    <location>
        <begin position="416"/>
        <end position="482"/>
    </location>
</feature>
<keyword evidence="6" id="KW-0869">Chloride channel</keyword>
<feature type="region of interest" description="Disordered" evidence="7">
    <location>
        <begin position="504"/>
        <end position="525"/>
    </location>
</feature>
<evidence type="ECO:0000256" key="2">
    <source>
        <dbReference type="ARBA" id="ARBA00022692"/>
    </source>
</evidence>
<comment type="caution">
    <text evidence="8">The sequence shown here is derived from an EMBL/GenBank/DDBJ whole genome shotgun (WGS) entry which is preliminary data.</text>
</comment>
<comment type="function">
    <text evidence="6">Forms chloride channels.</text>
</comment>
<keyword evidence="3 6" id="KW-1133">Transmembrane helix</keyword>
<keyword evidence="6" id="KW-0406">Ion transport</keyword>
<proteinExistence type="inferred from homology"/>
<feature type="transmembrane region" description="Helical" evidence="6">
    <location>
        <begin position="72"/>
        <end position="94"/>
    </location>
</feature>
<dbReference type="GO" id="GO:0005886">
    <property type="term" value="C:plasma membrane"/>
    <property type="evidence" value="ECO:0007669"/>
    <property type="project" value="UniProtKB-SubCell"/>
</dbReference>
<evidence type="ECO:0000256" key="6">
    <source>
        <dbReference type="RuleBase" id="RU363126"/>
    </source>
</evidence>
<keyword evidence="4 6" id="KW-0472">Membrane</keyword>
<evidence type="ECO:0000256" key="4">
    <source>
        <dbReference type="ARBA" id="ARBA00023136"/>
    </source>
</evidence>
<reference evidence="8" key="1">
    <citation type="submission" date="2020-09" db="EMBL/GenBank/DDBJ databases">
        <authorList>
            <person name="Kikuchi T."/>
        </authorList>
    </citation>
    <scope>NUCLEOTIDE SEQUENCE</scope>
    <source>
        <strain evidence="8">SH1</strain>
    </source>
</reference>
<dbReference type="PANTHER" id="PTHR10736:SF0">
    <property type="entry name" value="BESTROPHIN HOMOLOG"/>
    <property type="match status" value="1"/>
</dbReference>
<evidence type="ECO:0000256" key="3">
    <source>
        <dbReference type="ARBA" id="ARBA00022989"/>
    </source>
</evidence>
<accession>A0A811LMI7</accession>
<keyword evidence="9" id="KW-1185">Reference proteome</keyword>
<keyword evidence="6" id="KW-0868">Chloride</keyword>
<evidence type="ECO:0000256" key="7">
    <source>
        <dbReference type="SAM" id="MobiDB-lite"/>
    </source>
</evidence>
<evidence type="ECO:0000313" key="9">
    <source>
        <dbReference type="Proteomes" id="UP000614601"/>
    </source>
</evidence>
<comment type="subcellular location">
    <subcellularLocation>
        <location evidence="6">Cell membrane</location>
        <topology evidence="6">Multi-pass membrane protein</topology>
    </subcellularLocation>
    <subcellularLocation>
        <location evidence="1">Membrane</location>
    </subcellularLocation>
</comment>
<feature type="region of interest" description="Disordered" evidence="7">
    <location>
        <begin position="585"/>
        <end position="638"/>
    </location>
</feature>
<gene>
    <name evidence="8" type="ORF">BOKJ2_LOCUS13546</name>
</gene>
<dbReference type="OrthoDB" id="201595at2759"/>
<keyword evidence="2 6" id="KW-0812">Transmembrane</keyword>
<feature type="compositionally biased region" description="Basic and acidic residues" evidence="7">
    <location>
        <begin position="422"/>
        <end position="438"/>
    </location>
</feature>
<comment type="similarity">
    <text evidence="5 6">Belongs to the anion channel-forming bestrophin (TC 1.A.46) family. Calcium-sensitive chloride channel subfamily.</text>
</comment>
<dbReference type="InterPro" id="IPR000615">
    <property type="entry name" value="Bestrophin"/>
</dbReference>
<keyword evidence="6" id="KW-0813">Transport</keyword>
<keyword evidence="6" id="KW-1003">Cell membrane</keyword>
<evidence type="ECO:0000313" key="8">
    <source>
        <dbReference type="EMBL" id="CAD5229487.1"/>
    </source>
</evidence>
<feature type="compositionally biased region" description="Polar residues" evidence="7">
    <location>
        <begin position="621"/>
        <end position="638"/>
    </location>
</feature>
<evidence type="ECO:0000256" key="1">
    <source>
        <dbReference type="ARBA" id="ARBA00004370"/>
    </source>
</evidence>
<feature type="compositionally biased region" description="Polar residues" evidence="7">
    <location>
        <begin position="509"/>
        <end position="520"/>
    </location>
</feature>
<name>A0A811LMI7_9BILA</name>
<dbReference type="InterPro" id="IPR021134">
    <property type="entry name" value="Bestrophin-like"/>
</dbReference>
<organism evidence="8 9">
    <name type="scientific">Bursaphelenchus okinawaensis</name>
    <dbReference type="NCBI Taxonomy" id="465554"/>
    <lineage>
        <taxon>Eukaryota</taxon>
        <taxon>Metazoa</taxon>
        <taxon>Ecdysozoa</taxon>
        <taxon>Nematoda</taxon>
        <taxon>Chromadorea</taxon>
        <taxon>Rhabditida</taxon>
        <taxon>Tylenchina</taxon>
        <taxon>Tylenchomorpha</taxon>
        <taxon>Aphelenchoidea</taxon>
        <taxon>Aphelenchoididae</taxon>
        <taxon>Bursaphelenchus</taxon>
    </lineage>
</organism>
<dbReference type="EMBL" id="CAJFCW020000006">
    <property type="protein sequence ID" value="CAG9126770.1"/>
    <property type="molecule type" value="Genomic_DNA"/>
</dbReference>
<dbReference type="EMBL" id="CAJFDH010000006">
    <property type="protein sequence ID" value="CAD5229487.1"/>
    <property type="molecule type" value="Genomic_DNA"/>
</dbReference>
<evidence type="ECO:0000256" key="5">
    <source>
        <dbReference type="ARBA" id="ARBA00034769"/>
    </source>
</evidence>
<dbReference type="GO" id="GO:0034707">
    <property type="term" value="C:chloride channel complex"/>
    <property type="evidence" value="ECO:0007669"/>
    <property type="project" value="UniProtKB-KW"/>
</dbReference>
<protein>
    <recommendedName>
        <fullName evidence="6">Bestrophin homolog</fullName>
    </recommendedName>
</protein>
<dbReference type="PANTHER" id="PTHR10736">
    <property type="entry name" value="BESTROPHIN"/>
    <property type="match status" value="1"/>
</dbReference>
<feature type="compositionally biased region" description="Low complexity" evidence="7">
    <location>
        <begin position="599"/>
        <end position="620"/>
    </location>
</feature>
<feature type="compositionally biased region" description="Basic and acidic residues" evidence="7">
    <location>
        <begin position="446"/>
        <end position="469"/>
    </location>
</feature>
<dbReference type="AlphaFoldDB" id="A0A811LMI7"/>
<feature type="transmembrane region" description="Helical" evidence="6">
    <location>
        <begin position="234"/>
        <end position="255"/>
    </location>
</feature>
<dbReference type="GO" id="GO:0005254">
    <property type="term" value="F:chloride channel activity"/>
    <property type="evidence" value="ECO:0007669"/>
    <property type="project" value="UniProtKB-KW"/>
</dbReference>
<dbReference type="Proteomes" id="UP000783686">
    <property type="component" value="Unassembled WGS sequence"/>
</dbReference>
<keyword evidence="6" id="KW-0407">Ion channel</keyword>